<dbReference type="KEGG" id="caua:113059696"/>
<dbReference type="Proteomes" id="UP000515129">
    <property type="component" value="Chromosome 41"/>
</dbReference>
<proteinExistence type="predicted"/>
<dbReference type="AlphaFoldDB" id="A0A6P6LHF9"/>
<keyword evidence="1" id="KW-1185">Reference proteome</keyword>
<name>A0A6P6LHF9_CARAU</name>
<sequence>MNRPIQVKPAVRGEEGASSSLVVKFADTEKERGMRRMNQVASQLSIFSPVMLNFNAYNDYTQAVQTLRPLLQPLPSQLCLHQ</sequence>
<dbReference type="RefSeq" id="XP_026084020.1">
    <property type="nucleotide sequence ID" value="XM_026228235.1"/>
</dbReference>
<evidence type="ECO:0000313" key="2">
    <source>
        <dbReference type="RefSeq" id="XP_026084020.1"/>
    </source>
</evidence>
<gene>
    <name evidence="2" type="primary">LOC113059696</name>
</gene>
<dbReference type="OrthoDB" id="410044at2759"/>
<protein>
    <submittedName>
        <fullName evidence="2">CUGBP Elav-like family member 3-B</fullName>
    </submittedName>
</protein>
<organism evidence="1 2">
    <name type="scientific">Carassius auratus</name>
    <name type="common">Goldfish</name>
    <dbReference type="NCBI Taxonomy" id="7957"/>
    <lineage>
        <taxon>Eukaryota</taxon>
        <taxon>Metazoa</taxon>
        <taxon>Chordata</taxon>
        <taxon>Craniata</taxon>
        <taxon>Vertebrata</taxon>
        <taxon>Euteleostomi</taxon>
        <taxon>Actinopterygii</taxon>
        <taxon>Neopterygii</taxon>
        <taxon>Teleostei</taxon>
        <taxon>Ostariophysi</taxon>
        <taxon>Cypriniformes</taxon>
        <taxon>Cyprinidae</taxon>
        <taxon>Cyprininae</taxon>
        <taxon>Carassius</taxon>
    </lineage>
</organism>
<evidence type="ECO:0000313" key="1">
    <source>
        <dbReference type="Proteomes" id="UP000515129"/>
    </source>
</evidence>
<accession>A0A6P6LHF9</accession>
<reference evidence="2" key="1">
    <citation type="submission" date="2025-08" db="UniProtKB">
        <authorList>
            <consortium name="RefSeq"/>
        </authorList>
    </citation>
    <scope>IDENTIFICATION</scope>
    <source>
        <strain evidence="2">Wakin</strain>
        <tissue evidence="2">Muscle</tissue>
    </source>
</reference>
<dbReference type="GeneID" id="113059696"/>